<dbReference type="InterPro" id="IPR025394">
    <property type="entry name" value="DUF4127"/>
</dbReference>
<keyword evidence="3" id="KW-1185">Reference proteome</keyword>
<gene>
    <name evidence="2" type="ORF">NZ47_06310</name>
</gene>
<organism evidence="2 3">
    <name type="scientific">Anaerovibrio lipolyticus</name>
    <dbReference type="NCBI Taxonomy" id="82374"/>
    <lineage>
        <taxon>Bacteria</taxon>
        <taxon>Bacillati</taxon>
        <taxon>Bacillota</taxon>
        <taxon>Negativicutes</taxon>
        <taxon>Selenomonadales</taxon>
        <taxon>Selenomonadaceae</taxon>
        <taxon>Anaerovibrio</taxon>
    </lineage>
</organism>
<dbReference type="AlphaFoldDB" id="A0A0B2JV12"/>
<dbReference type="eggNOG" id="COG2755">
    <property type="taxonomic scope" value="Bacteria"/>
</dbReference>
<dbReference type="Proteomes" id="UP000030993">
    <property type="component" value="Unassembled WGS sequence"/>
</dbReference>
<dbReference type="Pfam" id="PF13552">
    <property type="entry name" value="DUF4127"/>
    <property type="match status" value="1"/>
</dbReference>
<reference evidence="2 3" key="1">
    <citation type="journal article" date="2013" name="PLoS ONE">
        <title>Identification and characterization of three novel lipases belonging to families II and V from Anaerovibrio lipolyticus 5ST.</title>
        <authorList>
            <person name="Prive F."/>
            <person name="Kaderbhai N.N."/>
            <person name="Girdwood S."/>
            <person name="Worgan H.J."/>
            <person name="Pinloche E."/>
            <person name="Scollan N.D."/>
            <person name="Huws S.A."/>
            <person name="Newbold C.J."/>
        </authorList>
    </citation>
    <scope>NUCLEOTIDE SEQUENCE [LARGE SCALE GENOMIC DNA]</scope>
    <source>
        <strain evidence="2 3">5S</strain>
    </source>
</reference>
<feature type="chain" id="PRO_5002072321" description="DUF4127 family protein" evidence="1">
    <location>
        <begin position="30"/>
        <end position="154"/>
    </location>
</feature>
<evidence type="ECO:0008006" key="4">
    <source>
        <dbReference type="Google" id="ProtNLM"/>
    </source>
</evidence>
<evidence type="ECO:0000313" key="2">
    <source>
        <dbReference type="EMBL" id="KHM52170.1"/>
    </source>
</evidence>
<comment type="caution">
    <text evidence="2">The sequence shown here is derived from an EMBL/GenBank/DDBJ whole genome shotgun (WGS) entry which is preliminary data.</text>
</comment>
<evidence type="ECO:0000313" key="3">
    <source>
        <dbReference type="Proteomes" id="UP000030993"/>
    </source>
</evidence>
<proteinExistence type="predicted"/>
<feature type="non-terminal residue" evidence="2">
    <location>
        <position position="154"/>
    </location>
</feature>
<name>A0A0B2JV12_9FIRM</name>
<feature type="signal peptide" evidence="1">
    <location>
        <begin position="1"/>
        <end position="29"/>
    </location>
</feature>
<dbReference type="STRING" id="82374.NZ47_06310"/>
<dbReference type="RefSeq" id="WP_039207871.1">
    <property type="nucleotide sequence ID" value="NZ_JSCE01000128.1"/>
</dbReference>
<protein>
    <recommendedName>
        <fullName evidence="4">DUF4127 family protein</fullName>
    </recommendedName>
</protein>
<evidence type="ECO:0000256" key="1">
    <source>
        <dbReference type="SAM" id="SignalP"/>
    </source>
</evidence>
<accession>A0A0B2JV12</accession>
<sequence length="154" mass="17116">MKKKLSLILSMLSIMFGLSSPVDMPPAEAKVQNTVQCTILFVPHDNRPTSCEQSTEALELAGYNVIMPPKDMLGGLRNTADTNELWGWVNKNISKADVAVVSTDSLIYGGLVASRNHNNSEEVLLYRTNKFKQLKKSNKKLKIFAFGSLMRTPK</sequence>
<dbReference type="EMBL" id="JSCE01000128">
    <property type="protein sequence ID" value="KHM52170.1"/>
    <property type="molecule type" value="Genomic_DNA"/>
</dbReference>
<keyword evidence="1" id="KW-0732">Signal</keyword>